<dbReference type="STRING" id="113653.GAH_00567"/>
<sequence length="170" mass="18810">MLVLTSIVFFASGVIIGSCNLFEFENKIEPVQDFNINNFKLSFSNILRNNLHVLLLLIGGSFFAGVPTFFGLLINGIPLGIIIRLGRVALFLTLPHSILEIPAIITAGAAGFKIPYEIIRYLVGRKEQVLTREDVKEYLTLALISVVLIVIAAWIEANVTLKIAEHFLSK</sequence>
<name>A0A0F7IES3_9EURY</name>
<dbReference type="Proteomes" id="UP000034723">
    <property type="component" value="Chromosome"/>
</dbReference>
<dbReference type="InterPro" id="IPR002798">
    <property type="entry name" value="SpoIIM-like"/>
</dbReference>
<evidence type="ECO:0000313" key="2">
    <source>
        <dbReference type="EMBL" id="AKG92089.1"/>
    </source>
</evidence>
<dbReference type="EMBL" id="CP011267">
    <property type="protein sequence ID" value="AKG92089.1"/>
    <property type="molecule type" value="Genomic_DNA"/>
</dbReference>
<dbReference type="PANTHER" id="PTHR35337:SF1">
    <property type="entry name" value="SLR1478 PROTEIN"/>
    <property type="match status" value="1"/>
</dbReference>
<reference evidence="2 3" key="1">
    <citation type="submission" date="2015-04" db="EMBL/GenBank/DDBJ databases">
        <title>The complete genome sequence of the hyperthermophilic, obligate iron-reducing archaeon Geoglobus ahangari strain 234T.</title>
        <authorList>
            <person name="Manzella M.P."/>
            <person name="Holmes D.E."/>
            <person name="Rocheleau J.M."/>
            <person name="Chung A."/>
            <person name="Reguera G."/>
            <person name="Kashefi K."/>
        </authorList>
    </citation>
    <scope>NUCLEOTIDE SEQUENCE [LARGE SCALE GENOMIC DNA]</scope>
    <source>
        <strain evidence="2 3">234</strain>
    </source>
</reference>
<feature type="transmembrane region" description="Helical" evidence="1">
    <location>
        <begin position="88"/>
        <end position="112"/>
    </location>
</feature>
<accession>A0A0F7IES3</accession>
<dbReference type="PANTHER" id="PTHR35337">
    <property type="entry name" value="SLR1478 PROTEIN"/>
    <property type="match status" value="1"/>
</dbReference>
<organism evidence="2 3">
    <name type="scientific">Geoglobus ahangari</name>
    <dbReference type="NCBI Taxonomy" id="113653"/>
    <lineage>
        <taxon>Archaea</taxon>
        <taxon>Methanobacteriati</taxon>
        <taxon>Methanobacteriota</taxon>
        <taxon>Archaeoglobi</taxon>
        <taxon>Archaeoglobales</taxon>
        <taxon>Archaeoglobaceae</taxon>
        <taxon>Geoglobus</taxon>
    </lineage>
</organism>
<dbReference type="PATRIC" id="fig|113653.22.peg.568"/>
<dbReference type="HOGENOM" id="CLU_099320_1_0_2"/>
<feature type="transmembrane region" description="Helical" evidence="1">
    <location>
        <begin position="138"/>
        <end position="161"/>
    </location>
</feature>
<keyword evidence="3" id="KW-1185">Reference proteome</keyword>
<evidence type="ECO:0000256" key="1">
    <source>
        <dbReference type="SAM" id="Phobius"/>
    </source>
</evidence>
<dbReference type="KEGG" id="gah:GAH_00567"/>
<keyword evidence="1" id="KW-0812">Transmembrane</keyword>
<proteinExistence type="predicted"/>
<protein>
    <submittedName>
        <fullName evidence="2">Putative membrane protein</fullName>
    </submittedName>
</protein>
<dbReference type="OrthoDB" id="86288at2157"/>
<gene>
    <name evidence="2" type="ORF">GAH_00567</name>
</gene>
<evidence type="ECO:0000313" key="3">
    <source>
        <dbReference type="Proteomes" id="UP000034723"/>
    </source>
</evidence>
<dbReference type="AlphaFoldDB" id="A0A0F7IES3"/>
<dbReference type="InParanoid" id="A0A0F7IES3"/>
<keyword evidence="1" id="KW-0472">Membrane</keyword>
<keyword evidence="1" id="KW-1133">Transmembrane helix</keyword>
<dbReference type="Pfam" id="PF01944">
    <property type="entry name" value="SpoIIM"/>
    <property type="match status" value="1"/>
</dbReference>
<feature type="transmembrane region" description="Helical" evidence="1">
    <location>
        <begin position="51"/>
        <end position="76"/>
    </location>
</feature>